<dbReference type="Gene3D" id="1.20.5.170">
    <property type="match status" value="1"/>
</dbReference>
<feature type="region of interest" description="Disordered" evidence="7">
    <location>
        <begin position="76"/>
        <end position="141"/>
    </location>
</feature>
<dbReference type="CDD" id="cd14702">
    <property type="entry name" value="bZIP_plant_GBF1"/>
    <property type="match status" value="1"/>
</dbReference>
<keyword evidence="11" id="KW-1185">Reference proteome</keyword>
<dbReference type="ExpressionAtlas" id="A0A2K2CK49">
    <property type="expression patterns" value="baseline"/>
</dbReference>
<dbReference type="EnsemblPlants" id="PNT62397">
    <property type="protein sequence ID" value="PNT62397"/>
    <property type="gene ID" value="BRADI_4g02570v3"/>
</dbReference>
<keyword evidence="4" id="KW-0238">DNA-binding</keyword>
<dbReference type="PANTHER" id="PTHR46408">
    <property type="entry name" value="BASIC LEUCINE ZIPPER 63"/>
    <property type="match status" value="1"/>
</dbReference>
<keyword evidence="3" id="KW-0805">Transcription regulation</keyword>
<dbReference type="InterPro" id="IPR045314">
    <property type="entry name" value="bZIP_plant_GBF1"/>
</dbReference>
<proteinExistence type="inferred from homology"/>
<dbReference type="GO" id="GO:0003677">
    <property type="term" value="F:DNA binding"/>
    <property type="evidence" value="ECO:0007669"/>
    <property type="project" value="UniProtKB-KW"/>
</dbReference>
<dbReference type="InterPro" id="IPR004827">
    <property type="entry name" value="bZIP"/>
</dbReference>
<evidence type="ECO:0000259" key="8">
    <source>
        <dbReference type="PROSITE" id="PS50217"/>
    </source>
</evidence>
<keyword evidence="5" id="KW-0804">Transcription</keyword>
<reference evidence="9 10" key="1">
    <citation type="journal article" date="2010" name="Nature">
        <title>Genome sequencing and analysis of the model grass Brachypodium distachyon.</title>
        <authorList>
            <consortium name="International Brachypodium Initiative"/>
        </authorList>
    </citation>
    <scope>NUCLEOTIDE SEQUENCE [LARGE SCALE GENOMIC DNA]</scope>
    <source>
        <strain evidence="9">Bd21</strain>
        <strain evidence="10">cv. Bd21</strain>
    </source>
</reference>
<dbReference type="OrthoDB" id="664875at2759"/>
<comment type="similarity">
    <text evidence="2">Belongs to the bZIP family.</text>
</comment>
<protein>
    <recommendedName>
        <fullName evidence="8">BZIP domain-containing protein</fullName>
    </recommendedName>
</protein>
<dbReference type="AlphaFoldDB" id="A0A2K2CK49"/>
<reference evidence="10" key="3">
    <citation type="submission" date="2018-08" db="UniProtKB">
        <authorList>
            <consortium name="EnsemblPlants"/>
        </authorList>
    </citation>
    <scope>IDENTIFICATION</scope>
    <source>
        <strain evidence="10">cv. Bd21</strain>
    </source>
</reference>
<evidence type="ECO:0000256" key="6">
    <source>
        <dbReference type="ARBA" id="ARBA00023242"/>
    </source>
</evidence>
<organism evidence="9">
    <name type="scientific">Brachypodium distachyon</name>
    <name type="common">Purple false brome</name>
    <name type="synonym">Trachynia distachya</name>
    <dbReference type="NCBI Taxonomy" id="15368"/>
    <lineage>
        <taxon>Eukaryota</taxon>
        <taxon>Viridiplantae</taxon>
        <taxon>Streptophyta</taxon>
        <taxon>Embryophyta</taxon>
        <taxon>Tracheophyta</taxon>
        <taxon>Spermatophyta</taxon>
        <taxon>Magnoliopsida</taxon>
        <taxon>Liliopsida</taxon>
        <taxon>Poales</taxon>
        <taxon>Poaceae</taxon>
        <taxon>BOP clade</taxon>
        <taxon>Pooideae</taxon>
        <taxon>Stipodae</taxon>
        <taxon>Brachypodieae</taxon>
        <taxon>Brachypodium</taxon>
    </lineage>
</organism>
<dbReference type="PROSITE" id="PS00036">
    <property type="entry name" value="BZIP_BASIC"/>
    <property type="match status" value="1"/>
</dbReference>
<dbReference type="GO" id="GO:0005634">
    <property type="term" value="C:nucleus"/>
    <property type="evidence" value="ECO:0007669"/>
    <property type="project" value="UniProtKB-SubCell"/>
</dbReference>
<dbReference type="Pfam" id="PF00170">
    <property type="entry name" value="bZIP_1"/>
    <property type="match status" value="1"/>
</dbReference>
<reference evidence="9" key="2">
    <citation type="submission" date="2017-06" db="EMBL/GenBank/DDBJ databases">
        <title>WGS assembly of Brachypodium distachyon.</title>
        <authorList>
            <consortium name="The International Brachypodium Initiative"/>
            <person name="Lucas S."/>
            <person name="Harmon-Smith M."/>
            <person name="Lail K."/>
            <person name="Tice H."/>
            <person name="Grimwood J."/>
            <person name="Bruce D."/>
            <person name="Barry K."/>
            <person name="Shu S."/>
            <person name="Lindquist E."/>
            <person name="Wang M."/>
            <person name="Pitluck S."/>
            <person name="Vogel J.P."/>
            <person name="Garvin D.F."/>
            <person name="Mockler T.C."/>
            <person name="Schmutz J."/>
            <person name="Rokhsar D."/>
            <person name="Bevan M.W."/>
        </authorList>
    </citation>
    <scope>NUCLEOTIDE SEQUENCE</scope>
    <source>
        <strain evidence="9">Bd21</strain>
    </source>
</reference>
<dbReference type="PANTHER" id="PTHR46408:SF2">
    <property type="entry name" value="OS12G0601800 PROTEIN"/>
    <property type="match status" value="1"/>
</dbReference>
<evidence type="ECO:0000256" key="7">
    <source>
        <dbReference type="SAM" id="MobiDB-lite"/>
    </source>
</evidence>
<dbReference type="FunFam" id="1.20.5.170:FF:000020">
    <property type="entry name" value="BZIP transcription factor"/>
    <property type="match status" value="1"/>
</dbReference>
<dbReference type="GO" id="GO:0003700">
    <property type="term" value="F:DNA-binding transcription factor activity"/>
    <property type="evidence" value="ECO:0007669"/>
    <property type="project" value="InterPro"/>
</dbReference>
<dbReference type="Proteomes" id="UP000008810">
    <property type="component" value="Chromosome 4"/>
</dbReference>
<evidence type="ECO:0000256" key="4">
    <source>
        <dbReference type="ARBA" id="ARBA00023125"/>
    </source>
</evidence>
<feature type="compositionally biased region" description="Acidic residues" evidence="7">
    <location>
        <begin position="97"/>
        <end position="106"/>
    </location>
</feature>
<evidence type="ECO:0000313" key="9">
    <source>
        <dbReference type="EMBL" id="PNT62397.1"/>
    </source>
</evidence>
<evidence type="ECO:0000256" key="5">
    <source>
        <dbReference type="ARBA" id="ARBA00023163"/>
    </source>
</evidence>
<feature type="domain" description="BZIP" evidence="8">
    <location>
        <begin position="110"/>
        <end position="165"/>
    </location>
</feature>
<evidence type="ECO:0000313" key="10">
    <source>
        <dbReference type="EnsemblPlants" id="PNT62397"/>
    </source>
</evidence>
<dbReference type="EMBL" id="CM000883">
    <property type="protein sequence ID" value="PNT62397.1"/>
    <property type="molecule type" value="Genomic_DNA"/>
</dbReference>
<accession>A0A2K2CK49</accession>
<dbReference type="SUPFAM" id="SSF57959">
    <property type="entry name" value="Leucine zipper domain"/>
    <property type="match status" value="1"/>
</dbReference>
<evidence type="ECO:0000256" key="2">
    <source>
        <dbReference type="ARBA" id="ARBA00007163"/>
    </source>
</evidence>
<name>A0A2K2CK49_BRADI</name>
<evidence type="ECO:0000256" key="1">
    <source>
        <dbReference type="ARBA" id="ARBA00004123"/>
    </source>
</evidence>
<keyword evidence="6" id="KW-0539">Nucleus</keyword>
<dbReference type="SMART" id="SM00338">
    <property type="entry name" value="BRLZ"/>
    <property type="match status" value="1"/>
</dbReference>
<evidence type="ECO:0000313" key="11">
    <source>
        <dbReference type="Proteomes" id="UP000008810"/>
    </source>
</evidence>
<dbReference type="Gramene" id="PNT62397">
    <property type="protein sequence ID" value="PNT62397"/>
    <property type="gene ID" value="BRADI_4g02570v3"/>
</dbReference>
<comment type="subcellular location">
    <subcellularLocation>
        <location evidence="1">Nucleus</location>
    </subcellularLocation>
</comment>
<gene>
    <name evidence="10" type="primary">LOC100834249</name>
    <name evidence="9" type="ORF">BRADI_4g02570v3</name>
</gene>
<dbReference type="InterPro" id="IPR046347">
    <property type="entry name" value="bZIP_sf"/>
</dbReference>
<sequence>MEFGADEVVEVNCARGGSGGGDPGVYAAVLKRKLDLYCAAVAKTMEAKPQESALGAMQLVSQASDTSQLVSQASFDGDGTVVQGKPANSCTSREQSDVDGDLEENTDPANAKRVKRMLSNRESARRSRKRKQAHQTDIESQVTQLRAENASLLKRLTDMTQKYKEATLGNRNLTVDMETMRRKVYILLFS</sequence>
<evidence type="ECO:0000256" key="3">
    <source>
        <dbReference type="ARBA" id="ARBA00023015"/>
    </source>
</evidence>
<dbReference type="PROSITE" id="PS50217">
    <property type="entry name" value="BZIP"/>
    <property type="match status" value="1"/>
</dbReference>